<evidence type="ECO:0000313" key="4">
    <source>
        <dbReference type="EMBL" id="KAF2015663.1"/>
    </source>
</evidence>
<dbReference type="GO" id="GO:0003700">
    <property type="term" value="F:DNA-binding transcription factor activity"/>
    <property type="evidence" value="ECO:0007669"/>
    <property type="project" value="InterPro"/>
</dbReference>
<dbReference type="InterPro" id="IPR046347">
    <property type="entry name" value="bZIP_sf"/>
</dbReference>
<dbReference type="SUPFAM" id="SSF57959">
    <property type="entry name" value="Leucine zipper domain"/>
    <property type="match status" value="1"/>
</dbReference>
<dbReference type="RefSeq" id="XP_033384002.1">
    <property type="nucleotide sequence ID" value="XM_033527858.1"/>
</dbReference>
<keyword evidence="2" id="KW-0539">Nucleus</keyword>
<dbReference type="GO" id="GO:0005634">
    <property type="term" value="C:nucleus"/>
    <property type="evidence" value="ECO:0007669"/>
    <property type="project" value="UniProtKB-SubCell"/>
</dbReference>
<evidence type="ECO:0000256" key="3">
    <source>
        <dbReference type="SAM" id="MobiDB-lite"/>
    </source>
</evidence>
<protein>
    <recommendedName>
        <fullName evidence="6">BZIP domain-containing protein</fullName>
    </recommendedName>
</protein>
<reference evidence="4" key="1">
    <citation type="journal article" date="2020" name="Stud. Mycol.">
        <title>101 Dothideomycetes genomes: a test case for predicting lifestyles and emergence of pathogens.</title>
        <authorList>
            <person name="Haridas S."/>
            <person name="Albert R."/>
            <person name="Binder M."/>
            <person name="Bloem J."/>
            <person name="Labutti K."/>
            <person name="Salamov A."/>
            <person name="Andreopoulos B."/>
            <person name="Baker S."/>
            <person name="Barry K."/>
            <person name="Bills G."/>
            <person name="Bluhm B."/>
            <person name="Cannon C."/>
            <person name="Castanera R."/>
            <person name="Culley D."/>
            <person name="Daum C."/>
            <person name="Ezra D."/>
            <person name="Gonzalez J."/>
            <person name="Henrissat B."/>
            <person name="Kuo A."/>
            <person name="Liang C."/>
            <person name="Lipzen A."/>
            <person name="Lutzoni F."/>
            <person name="Magnuson J."/>
            <person name="Mondo S."/>
            <person name="Nolan M."/>
            <person name="Ohm R."/>
            <person name="Pangilinan J."/>
            <person name="Park H.-J."/>
            <person name="Ramirez L."/>
            <person name="Alfaro M."/>
            <person name="Sun H."/>
            <person name="Tritt A."/>
            <person name="Yoshinaga Y."/>
            <person name="Zwiers L.-H."/>
            <person name="Turgeon B."/>
            <person name="Goodwin S."/>
            <person name="Spatafora J."/>
            <person name="Crous P."/>
            <person name="Grigoriev I."/>
        </authorList>
    </citation>
    <scope>NUCLEOTIDE SEQUENCE</scope>
    <source>
        <strain evidence="4">CBS 175.79</strain>
    </source>
</reference>
<evidence type="ECO:0008006" key="6">
    <source>
        <dbReference type="Google" id="ProtNLM"/>
    </source>
</evidence>
<comment type="subcellular location">
    <subcellularLocation>
        <location evidence="1">Nucleus</location>
    </subcellularLocation>
</comment>
<dbReference type="AlphaFoldDB" id="A0A6A5XRV4"/>
<dbReference type="EMBL" id="ML978069">
    <property type="protein sequence ID" value="KAF2015663.1"/>
    <property type="molecule type" value="Genomic_DNA"/>
</dbReference>
<gene>
    <name evidence="4" type="ORF">BU24DRAFT_421966</name>
</gene>
<name>A0A6A5XRV4_9PLEO</name>
<dbReference type="Gene3D" id="1.20.5.170">
    <property type="match status" value="1"/>
</dbReference>
<sequence length="295" mass="32489">MIKGSDSSISQRLAVLSKHFLRSSWPSAFLPFDRGMNRMNITEIADVQAEQTSQRGLDAGYGQWIEPILFQKDATTMDPGTSDPKPSHVPPTGRRGRGRPRVTTAPTVGGIEKRRAQIRSAQRKYQKRKDDAASSVHQRCDDLLQVLSDLSTSIEALLDVACETGSLEQSDELGSHTRRLWSTYDSVINKPCVGSELRLLQIKNNRRQERRKSGVNSSVAAVGEDGLEASPNDPEHGADRMHDMPVVDLDNIRGNETTAFVSYLVPGGSVVERSKGIFEVVAERQASLRGSHQPS</sequence>
<proteinExistence type="predicted"/>
<dbReference type="PROSITE" id="PS00354">
    <property type="entry name" value="HMGI_Y"/>
    <property type="match status" value="1"/>
</dbReference>
<evidence type="ECO:0000313" key="5">
    <source>
        <dbReference type="Proteomes" id="UP000799778"/>
    </source>
</evidence>
<dbReference type="PANTHER" id="PTHR40618:SF1">
    <property type="entry name" value="B-ZIP TRANSCRIPTION FACTOR (EUROFUNG)"/>
    <property type="match status" value="1"/>
</dbReference>
<organism evidence="4 5">
    <name type="scientific">Aaosphaeria arxii CBS 175.79</name>
    <dbReference type="NCBI Taxonomy" id="1450172"/>
    <lineage>
        <taxon>Eukaryota</taxon>
        <taxon>Fungi</taxon>
        <taxon>Dikarya</taxon>
        <taxon>Ascomycota</taxon>
        <taxon>Pezizomycotina</taxon>
        <taxon>Dothideomycetes</taxon>
        <taxon>Pleosporomycetidae</taxon>
        <taxon>Pleosporales</taxon>
        <taxon>Pleosporales incertae sedis</taxon>
        <taxon>Aaosphaeria</taxon>
    </lineage>
</organism>
<evidence type="ECO:0000256" key="2">
    <source>
        <dbReference type="ARBA" id="ARBA00023242"/>
    </source>
</evidence>
<feature type="region of interest" description="Disordered" evidence="3">
    <location>
        <begin position="207"/>
        <end position="241"/>
    </location>
</feature>
<feature type="region of interest" description="Disordered" evidence="3">
    <location>
        <begin position="74"/>
        <end position="105"/>
    </location>
</feature>
<dbReference type="Proteomes" id="UP000799778">
    <property type="component" value="Unassembled WGS sequence"/>
</dbReference>
<dbReference type="InterPro" id="IPR000637">
    <property type="entry name" value="HMGI/Y_DNA-bd_CS"/>
</dbReference>
<dbReference type="GeneID" id="54285255"/>
<dbReference type="OrthoDB" id="3555317at2759"/>
<keyword evidence="5" id="KW-1185">Reference proteome</keyword>
<accession>A0A6A5XRV4</accession>
<evidence type="ECO:0000256" key="1">
    <source>
        <dbReference type="ARBA" id="ARBA00004123"/>
    </source>
</evidence>
<dbReference type="PANTHER" id="PTHR40618">
    <property type="entry name" value="B-ZIP TRANSCRIPTION FACTOR (EUROFUNG)-RELATED"/>
    <property type="match status" value="1"/>
</dbReference>